<evidence type="ECO:0000256" key="2">
    <source>
        <dbReference type="SAM" id="SignalP"/>
    </source>
</evidence>
<sequence length="103" mass="12143">MIASLFMWLPVSFWWQSKRIVVIVRFINNQLAGISFSVRSYRNEIRMDDCAPRQRSTPPAYRDEPPVYSIINSRPSDYSSRTDFHEEKSQQVKSAPNFHYALL</sequence>
<protein>
    <submittedName>
        <fullName evidence="4">Secreted protein</fullName>
    </submittedName>
</protein>
<feature type="region of interest" description="Disordered" evidence="1">
    <location>
        <begin position="51"/>
        <end position="96"/>
    </location>
</feature>
<feature type="compositionally biased region" description="Polar residues" evidence="1">
    <location>
        <begin position="70"/>
        <end position="79"/>
    </location>
</feature>
<dbReference type="AlphaFoldDB" id="A0A0M3IXK3"/>
<evidence type="ECO:0000256" key="1">
    <source>
        <dbReference type="SAM" id="MobiDB-lite"/>
    </source>
</evidence>
<evidence type="ECO:0000313" key="3">
    <source>
        <dbReference type="Proteomes" id="UP000036681"/>
    </source>
</evidence>
<evidence type="ECO:0000313" key="4">
    <source>
        <dbReference type="WBParaSite" id="ALUE_0002348101-mRNA-1"/>
    </source>
</evidence>
<proteinExistence type="predicted"/>
<feature type="chain" id="PRO_5005657513" evidence="2">
    <location>
        <begin position="20"/>
        <end position="103"/>
    </location>
</feature>
<feature type="compositionally biased region" description="Basic and acidic residues" evidence="1">
    <location>
        <begin position="80"/>
        <end position="90"/>
    </location>
</feature>
<dbReference type="WBParaSite" id="ALUE_0002348101-mRNA-1">
    <property type="protein sequence ID" value="ALUE_0002348101-mRNA-1"/>
    <property type="gene ID" value="ALUE_0002348101"/>
</dbReference>
<reference evidence="4" key="1">
    <citation type="submission" date="2017-02" db="UniProtKB">
        <authorList>
            <consortium name="WormBaseParasite"/>
        </authorList>
    </citation>
    <scope>IDENTIFICATION</scope>
</reference>
<accession>A0A0M3IXK3</accession>
<name>A0A0M3IXK3_ASCLU</name>
<keyword evidence="3" id="KW-1185">Reference proteome</keyword>
<keyword evidence="2" id="KW-0732">Signal</keyword>
<dbReference type="Proteomes" id="UP000036681">
    <property type="component" value="Unplaced"/>
</dbReference>
<organism evidence="3 4">
    <name type="scientific">Ascaris lumbricoides</name>
    <name type="common">Giant roundworm</name>
    <dbReference type="NCBI Taxonomy" id="6252"/>
    <lineage>
        <taxon>Eukaryota</taxon>
        <taxon>Metazoa</taxon>
        <taxon>Ecdysozoa</taxon>
        <taxon>Nematoda</taxon>
        <taxon>Chromadorea</taxon>
        <taxon>Rhabditida</taxon>
        <taxon>Spirurina</taxon>
        <taxon>Ascaridomorpha</taxon>
        <taxon>Ascaridoidea</taxon>
        <taxon>Ascarididae</taxon>
        <taxon>Ascaris</taxon>
    </lineage>
</organism>
<feature type="signal peptide" evidence="2">
    <location>
        <begin position="1"/>
        <end position="19"/>
    </location>
</feature>